<dbReference type="OrthoDB" id="445580at2759"/>
<dbReference type="PANTHER" id="PTHR21580:SF28">
    <property type="entry name" value="BOREALIN N-TERMINAL DOMAIN-CONTAINING PROTEIN-RELATED"/>
    <property type="match status" value="1"/>
</dbReference>
<dbReference type="RefSeq" id="XP_001031405.2">
    <property type="nucleotide sequence ID" value="XM_001031405.2"/>
</dbReference>
<dbReference type="KEGG" id="tet:TTHERM_00825370"/>
<sequence length="433" mass="46497">MVSAWSFGTSLRDRGRSNDTPGPGSYSAQKQPKQIPPQWKMGSSGRSGLLLNTSPGPGSYQLKPKFGNEGSKYTIVGKPQSRPLTAGSQPGPGAYNPNASVSLRTLPKYTFSSKAGVPGERVKTPGPGQYSHSSTVLNRPSMIFPRSTRNELYYTGNTPGPGSYSRMLMNSAQGPKFGFGTSTRDDFNHTSFRQSPGPGNYNLNSSFNSSKGFSMSFRQKLPGDQEKVPGPGSYNPSLIMKKSSPAFKIGTSLRGKDYFDQSQPGPGAYQPRMYNRPTTPSVKMGHDQRKPLSCTELTPGPGQYSLPGTNTGPKLTIKGSTSTDPVTLEKSRIPGPGQYQPSESFSSLKQRPASARIGSGQRSNFLATTAVPGPGNYQIGGDIQGPKWGFGTSQQRINDQAKAHINQPGPGAYNLKPFFADVPSYLMPHKPPQ</sequence>
<feature type="compositionally biased region" description="Low complexity" evidence="1">
    <location>
        <begin position="202"/>
        <end position="217"/>
    </location>
</feature>
<dbReference type="InterPro" id="IPR051291">
    <property type="entry name" value="CIMAP"/>
</dbReference>
<dbReference type="EMBL" id="GG662507">
    <property type="protein sequence ID" value="EAR83742.2"/>
    <property type="molecule type" value="Genomic_DNA"/>
</dbReference>
<feature type="region of interest" description="Disordered" evidence="1">
    <location>
        <begin position="254"/>
        <end position="369"/>
    </location>
</feature>
<dbReference type="PANTHER" id="PTHR21580">
    <property type="entry name" value="SHIPPO-1-RELATED"/>
    <property type="match status" value="1"/>
</dbReference>
<feature type="compositionally biased region" description="Polar residues" evidence="1">
    <location>
        <begin position="339"/>
        <end position="349"/>
    </location>
</feature>
<gene>
    <name evidence="2" type="ORF">TTHERM_00825370</name>
</gene>
<dbReference type="Proteomes" id="UP000009168">
    <property type="component" value="Unassembled WGS sequence"/>
</dbReference>
<evidence type="ECO:0000313" key="3">
    <source>
        <dbReference type="Proteomes" id="UP000009168"/>
    </source>
</evidence>
<protein>
    <submittedName>
        <fullName evidence="2">Outer dense fiber protein</fullName>
    </submittedName>
</protein>
<name>I7MF99_TETTS</name>
<feature type="compositionally biased region" description="Low complexity" evidence="1">
    <location>
        <begin position="29"/>
        <end position="40"/>
    </location>
</feature>
<dbReference type="Pfam" id="PF07004">
    <property type="entry name" value="SHIPPO-rpt"/>
    <property type="match status" value="11"/>
</dbReference>
<feature type="compositionally biased region" description="Polar residues" evidence="1">
    <location>
        <begin position="306"/>
        <end position="325"/>
    </location>
</feature>
<evidence type="ECO:0000256" key="1">
    <source>
        <dbReference type="SAM" id="MobiDB-lite"/>
    </source>
</evidence>
<reference evidence="3" key="1">
    <citation type="journal article" date="2006" name="PLoS Biol.">
        <title>Macronuclear genome sequence of the ciliate Tetrahymena thermophila, a model eukaryote.</title>
        <authorList>
            <person name="Eisen J.A."/>
            <person name="Coyne R.S."/>
            <person name="Wu M."/>
            <person name="Wu D."/>
            <person name="Thiagarajan M."/>
            <person name="Wortman J.R."/>
            <person name="Badger J.H."/>
            <person name="Ren Q."/>
            <person name="Amedeo P."/>
            <person name="Jones K.M."/>
            <person name="Tallon L.J."/>
            <person name="Delcher A.L."/>
            <person name="Salzberg S.L."/>
            <person name="Silva J.C."/>
            <person name="Haas B.J."/>
            <person name="Majoros W.H."/>
            <person name="Farzad M."/>
            <person name="Carlton J.M."/>
            <person name="Smith R.K. Jr."/>
            <person name="Garg J."/>
            <person name="Pearlman R.E."/>
            <person name="Karrer K.M."/>
            <person name="Sun L."/>
            <person name="Manning G."/>
            <person name="Elde N.C."/>
            <person name="Turkewitz A.P."/>
            <person name="Asai D.J."/>
            <person name="Wilkes D.E."/>
            <person name="Wang Y."/>
            <person name="Cai H."/>
            <person name="Collins K."/>
            <person name="Stewart B.A."/>
            <person name="Lee S.R."/>
            <person name="Wilamowska K."/>
            <person name="Weinberg Z."/>
            <person name="Ruzzo W.L."/>
            <person name="Wloga D."/>
            <person name="Gaertig J."/>
            <person name="Frankel J."/>
            <person name="Tsao C.-C."/>
            <person name="Gorovsky M.A."/>
            <person name="Keeling P.J."/>
            <person name="Waller R.F."/>
            <person name="Patron N.J."/>
            <person name="Cherry J.M."/>
            <person name="Stover N.A."/>
            <person name="Krieger C.J."/>
            <person name="del Toro C."/>
            <person name="Ryder H.F."/>
            <person name="Williamson S.C."/>
            <person name="Barbeau R.A."/>
            <person name="Hamilton E.P."/>
            <person name="Orias E."/>
        </authorList>
    </citation>
    <scope>NUCLEOTIDE SEQUENCE [LARGE SCALE GENOMIC DNA]</scope>
    <source>
        <strain evidence="3">SB210</strain>
    </source>
</reference>
<evidence type="ECO:0000313" key="2">
    <source>
        <dbReference type="EMBL" id="EAR83742.2"/>
    </source>
</evidence>
<dbReference type="AlphaFoldDB" id="I7MF99"/>
<dbReference type="InterPro" id="IPR010736">
    <property type="entry name" value="SHIPPO-rpt"/>
</dbReference>
<feature type="region of interest" description="Disordered" evidence="1">
    <location>
        <begin position="1"/>
        <end position="240"/>
    </location>
</feature>
<feature type="compositionally biased region" description="Polar residues" evidence="1">
    <location>
        <begin position="44"/>
        <end position="56"/>
    </location>
</feature>
<organism evidence="2 3">
    <name type="scientific">Tetrahymena thermophila (strain SB210)</name>
    <dbReference type="NCBI Taxonomy" id="312017"/>
    <lineage>
        <taxon>Eukaryota</taxon>
        <taxon>Sar</taxon>
        <taxon>Alveolata</taxon>
        <taxon>Ciliophora</taxon>
        <taxon>Intramacronucleata</taxon>
        <taxon>Oligohymenophorea</taxon>
        <taxon>Hymenostomatida</taxon>
        <taxon>Tetrahymenina</taxon>
        <taxon>Tetrahymenidae</taxon>
        <taxon>Tetrahymena</taxon>
    </lineage>
</organism>
<keyword evidence="3" id="KW-1185">Reference proteome</keyword>
<dbReference type="InParanoid" id="I7MF99"/>
<proteinExistence type="predicted"/>
<dbReference type="GeneID" id="7836988"/>
<accession>I7MF99</accession>